<dbReference type="Proteomes" id="UP000279968">
    <property type="component" value="Unassembled WGS sequence"/>
</dbReference>
<dbReference type="Gene3D" id="2.40.10.120">
    <property type="match status" value="1"/>
</dbReference>
<comment type="caution">
    <text evidence="3">The sequence shown here is derived from an EMBL/GenBank/DDBJ whole genome shotgun (WGS) entry which is preliminary data.</text>
</comment>
<feature type="compositionally biased region" description="Basic and acidic residues" evidence="1">
    <location>
        <begin position="178"/>
        <end position="189"/>
    </location>
</feature>
<feature type="region of interest" description="Disordered" evidence="1">
    <location>
        <begin position="140"/>
        <end position="190"/>
    </location>
</feature>
<sequence>MSAAASSSFCTLAGVRCSCGPHPPRTSPVLRSATSQAVAVTAGGLGAPAGMASPAVARASPPTARSAAPTGGGDGTAGGGTGGFTAGHGTYGVARARVGEPASARCGGVAATTGRVSRAPSAARVTRMVVTLTYGNRPFTGQGRFSGSGPRRNGALRRDARRPGVAEPLSRRACPTTDVRRSAEFRDDESPLASRHGWISIRHRCPDGLGNSSQWPGDPHSRHRGWRHTGAAVRAGGRFLGRRLSPGVQGPGGHRHRDRPAAAPEHGEDPSPEGDRRTQHRSRREVRATHRLLCRRQREWGPETHPGVGRTITRVGMTTALEALLRQCTVLLLDEHESGAGTGFFVAENLILTAAHVVLKADGKVRGRWGGTTLGPLEVAWCRPERAGVDGRCPLPDLALLRVVDDSAAGHPCVRLGDHDPGPNLLADGYTRGVAGGLAADSARLRFESFREESGYELIKAKDSIIDDGFSGGPLLDLTTGDVVGVTKAQRAGRLPLGGIAVGVRTIRDRFPELWAANGRFHRADRRWEFARLCGASTQDAGSAVGDLLTLVRDTVRQRPVIVPSRPTSADVHQIPSVRAERGAGAASAAPVGTSSVDDGGTWHDDGVFRWAPLRVRWPAAVLSGMPGVGKSYLLNTHAEALAADGLERLAEPDAAPLALPVPILVDCAALGAALPDRASRDGVIGALLDTFRAAAEPDPDGHDWSALGAVARLAYADGRLVTCLDALDEAGVRERERVLRALTYLAERGNRVVVTSRPQPRLRDDTAKLAGCFRGEVVGFSPGQTFAFARAWFHGEPGLAERFEAGLKDRSELRDLGRVPLLAAFLCRLVSEGDDVNALPTSAATLYEAVVAAALRGQWRDASRRAVDPDNPPDAGLRLRVLTDALAALTRTWRSRVDRFPVPDFDDGLAAHPHHRRAVLAAEARMAAWAALQPHDRGPQRHPSPLRWEYLFDGLLVHDAGDGGNTMLRFAHPVLGEYCVAAHVAGLDDDALRDVVQEHRWFDPSWDQIWPLSAALMDEPDRLVRLFLDTEGDAWHEQLFLAARCVVGAVERIAPDLAGRVVSEVAGVARAWHPFDRDRALTHLGELVRAGVPGAVGAARELAADTALRRRTRLYAAAALAEVADGHGLKVARESVADRGVPTTYRAWLARAVVLSGDQEGLDKVAYAVRHARQVGELRLLLAAIPVEIKAGADLVESVLRDHNAPLAIRAAAGRALIRIASAHTVTVAKSLAADPLTQWTLRADLIADLLAIGEVDLIPDGVTVLHDPSVTGAPAVALLESLVRSGETAVLRYARTMLGSRHVEWWHRRRLAEAVVELGAEGVELLRGLVDSALAVDLKLRPLVALVEVGLALDVANRVVGDPGAPAWIRTRVARALLRAGDQAIDLDAVTELACEPEPDHHFQGELIAAMAERELAQAEPAAIALLKRQRDGAGNGTYSGDKALTGALATVGRGGTDLLSRIAATADLAEEDRALAVIGLADVDPALAGRLAGPLLDQFTAFVRSRVVIILAEKGATEIAGDLTALLATDPEAYTALFKLLEGTRADRELIARHLALGREPSRQPPRADGRFQLDDAYLEGCGLTWTSAAQRNRLHARVWDLLQTRVGAKLVAFLTSGQVAEFEELSSDEERREFLASRASGYEELVDHEAAQVQRDVREGRVDVDDREELAPLPLLSYTAALLAEWLDTIRTKGHAAAVEFLRANQAILVSREALTVLDIARQIDRGYGVHEGLFFIVSTASEQGLPAATQFLLDRDHRHDVYCALLAEDNGNALLYAGLGGMMLSPESASTYFYAALGATMVGLTSLGVTLMRSSDRFADDEQRGQGRTTIRREGQRLGWSAEVVRDLLEALRPPKDGEAEADPQ</sequence>
<dbReference type="InterPro" id="IPR027417">
    <property type="entry name" value="P-loop_NTPase"/>
</dbReference>
<evidence type="ECO:0008006" key="5">
    <source>
        <dbReference type="Google" id="ProtNLM"/>
    </source>
</evidence>
<accession>A0A3A9ZVQ2</accession>
<keyword evidence="4" id="KW-1185">Reference proteome</keyword>
<dbReference type="PANTHER" id="PTHR46844:SF1">
    <property type="entry name" value="SLR5058 PROTEIN"/>
    <property type="match status" value="1"/>
</dbReference>
<feature type="region of interest" description="Disordered" evidence="1">
    <location>
        <begin position="51"/>
        <end position="81"/>
    </location>
</feature>
<dbReference type="InterPro" id="IPR009003">
    <property type="entry name" value="Peptidase_S1_PA"/>
</dbReference>
<dbReference type="SUPFAM" id="SSF50494">
    <property type="entry name" value="Trypsin-like serine proteases"/>
    <property type="match status" value="1"/>
</dbReference>
<proteinExistence type="predicted"/>
<dbReference type="EMBL" id="RBAN01000005">
    <property type="protein sequence ID" value="RKN52231.1"/>
    <property type="molecule type" value="Genomic_DNA"/>
</dbReference>
<feature type="region of interest" description="Disordered" evidence="1">
    <location>
        <begin position="235"/>
        <end position="285"/>
    </location>
</feature>
<keyword evidence="2" id="KW-0472">Membrane</keyword>
<dbReference type="Gene3D" id="3.40.50.300">
    <property type="entry name" value="P-loop containing nucleotide triphosphate hydrolases"/>
    <property type="match status" value="1"/>
</dbReference>
<gene>
    <name evidence="3" type="ORF">D7193_27215</name>
</gene>
<evidence type="ECO:0000313" key="3">
    <source>
        <dbReference type="EMBL" id="RKN52231.1"/>
    </source>
</evidence>
<feature type="compositionally biased region" description="Low complexity" evidence="1">
    <location>
        <begin position="52"/>
        <end position="69"/>
    </location>
</feature>
<protein>
    <recommendedName>
        <fullName evidence="5">Serine protease</fullName>
    </recommendedName>
</protein>
<name>A0A3A9ZVQ2_9ACTN</name>
<evidence type="ECO:0000313" key="4">
    <source>
        <dbReference type="Proteomes" id="UP000279968"/>
    </source>
</evidence>
<feature type="transmembrane region" description="Helical" evidence="2">
    <location>
        <begin position="1797"/>
        <end position="1817"/>
    </location>
</feature>
<feature type="compositionally biased region" description="Basic and acidic residues" evidence="1">
    <location>
        <begin position="265"/>
        <end position="277"/>
    </location>
</feature>
<keyword evidence="2" id="KW-0812">Transmembrane</keyword>
<dbReference type="SUPFAM" id="SSF52540">
    <property type="entry name" value="P-loop containing nucleoside triphosphate hydrolases"/>
    <property type="match status" value="1"/>
</dbReference>
<dbReference type="PANTHER" id="PTHR46844">
    <property type="entry name" value="SLR5058 PROTEIN"/>
    <property type="match status" value="1"/>
</dbReference>
<dbReference type="Pfam" id="PF13365">
    <property type="entry name" value="Trypsin_2"/>
    <property type="match status" value="1"/>
</dbReference>
<reference evidence="3 4" key="1">
    <citation type="journal article" date="2015" name="Int. J. Syst. Evol. Microbiol.">
        <title>Micromonospora costi sp. nov., isolated from a leaf of Costus speciosus.</title>
        <authorList>
            <person name="Thawai C."/>
        </authorList>
    </citation>
    <scope>NUCLEOTIDE SEQUENCE [LARGE SCALE GENOMIC DNA]</scope>
    <source>
        <strain evidence="3 4">CS1-12</strain>
    </source>
</reference>
<keyword evidence="2" id="KW-1133">Transmembrane helix</keyword>
<evidence type="ECO:0000256" key="1">
    <source>
        <dbReference type="SAM" id="MobiDB-lite"/>
    </source>
</evidence>
<evidence type="ECO:0000256" key="2">
    <source>
        <dbReference type="SAM" id="Phobius"/>
    </source>
</evidence>
<organism evidence="3 4">
    <name type="scientific">Micromonospora costi</name>
    <dbReference type="NCBI Taxonomy" id="1530042"/>
    <lineage>
        <taxon>Bacteria</taxon>
        <taxon>Bacillati</taxon>
        <taxon>Actinomycetota</taxon>
        <taxon>Actinomycetes</taxon>
        <taxon>Micromonosporales</taxon>
        <taxon>Micromonosporaceae</taxon>
        <taxon>Micromonospora</taxon>
    </lineage>
</organism>
<feature type="compositionally biased region" description="Gly residues" evidence="1">
    <location>
        <begin position="70"/>
        <end position="81"/>
    </location>
</feature>